<dbReference type="Gene3D" id="1.20.1050.10">
    <property type="match status" value="1"/>
</dbReference>
<evidence type="ECO:0000256" key="1">
    <source>
        <dbReference type="ARBA" id="ARBA00001622"/>
    </source>
</evidence>
<comment type="catalytic activity">
    <reaction evidence="11">
        <text>RX + glutathione = an S-substituted glutathione + a halide anion + H(+)</text>
        <dbReference type="Rhea" id="RHEA:16437"/>
        <dbReference type="ChEBI" id="CHEBI:15378"/>
        <dbReference type="ChEBI" id="CHEBI:16042"/>
        <dbReference type="ChEBI" id="CHEBI:17792"/>
        <dbReference type="ChEBI" id="CHEBI:57925"/>
        <dbReference type="ChEBI" id="CHEBI:90779"/>
        <dbReference type="EC" id="2.5.1.18"/>
    </reaction>
</comment>
<dbReference type="GO" id="GO:0016034">
    <property type="term" value="F:maleylacetoacetate isomerase activity"/>
    <property type="evidence" value="ECO:0007669"/>
    <property type="project" value="UniProtKB-EC"/>
</dbReference>
<dbReference type="Gene3D" id="3.40.30.10">
    <property type="entry name" value="Glutaredoxin"/>
    <property type="match status" value="1"/>
</dbReference>
<name>A0A9P0CQP6_9CUCU</name>
<dbReference type="NCBIfam" id="TIGR01262">
    <property type="entry name" value="maiA"/>
    <property type="match status" value="1"/>
</dbReference>
<dbReference type="PANTHER" id="PTHR42673">
    <property type="entry name" value="MALEYLACETOACETATE ISOMERASE"/>
    <property type="match status" value="1"/>
</dbReference>
<protein>
    <recommendedName>
        <fullName evidence="16">Maleylacetoacetate isomerase</fullName>
    </recommendedName>
</protein>
<keyword evidence="8" id="KW-0828">Tyrosine catabolism</keyword>
<evidence type="ECO:0000256" key="3">
    <source>
        <dbReference type="ARBA" id="ARBA00004496"/>
    </source>
</evidence>
<dbReference type="FunFam" id="3.40.30.10:FF:000041">
    <property type="entry name" value="Maleylacetoacetate isomerase isoform 1"/>
    <property type="match status" value="1"/>
</dbReference>
<sequence length="213" mass="24429">MGKTILYSFWKSSSAWRVRIALNLKEIPYEIIPVSLVRDGGEQHEENFKKINPMEQVPALHIDEVTLVESLNIMHYLEETRPQKPIMPKDIIQRAKVREISEIIASGMQPYQNLSALKKIPKEQQKDWASYFITRGFNAVEKLLSANSGKYCVGDEITIADCCLVPQVFHAMVRFNVDLQRYPNILRIDQGLNEHPAFRVAHPDSQPDCPAKN</sequence>
<keyword evidence="15" id="KW-1185">Reference proteome</keyword>
<feature type="domain" description="GST C-terminal" evidence="13">
    <location>
        <begin position="90"/>
        <end position="211"/>
    </location>
</feature>
<organism evidence="14 15">
    <name type="scientific">Psylliodes chrysocephalus</name>
    <dbReference type="NCBI Taxonomy" id="3402493"/>
    <lineage>
        <taxon>Eukaryota</taxon>
        <taxon>Metazoa</taxon>
        <taxon>Ecdysozoa</taxon>
        <taxon>Arthropoda</taxon>
        <taxon>Hexapoda</taxon>
        <taxon>Insecta</taxon>
        <taxon>Pterygota</taxon>
        <taxon>Neoptera</taxon>
        <taxon>Endopterygota</taxon>
        <taxon>Coleoptera</taxon>
        <taxon>Polyphaga</taxon>
        <taxon>Cucujiformia</taxon>
        <taxon>Chrysomeloidea</taxon>
        <taxon>Chrysomelidae</taxon>
        <taxon>Galerucinae</taxon>
        <taxon>Alticini</taxon>
        <taxon>Psylliodes</taxon>
    </lineage>
</organism>
<keyword evidence="6" id="KW-0963">Cytoplasm</keyword>
<evidence type="ECO:0000256" key="2">
    <source>
        <dbReference type="ARBA" id="ARBA00001955"/>
    </source>
</evidence>
<feature type="domain" description="GST N-terminal" evidence="12">
    <location>
        <begin position="2"/>
        <end position="85"/>
    </location>
</feature>
<evidence type="ECO:0000313" key="15">
    <source>
        <dbReference type="Proteomes" id="UP001153636"/>
    </source>
</evidence>
<evidence type="ECO:0000256" key="5">
    <source>
        <dbReference type="ARBA" id="ARBA00010007"/>
    </source>
</evidence>
<dbReference type="GO" id="GO:0006559">
    <property type="term" value="P:L-phenylalanine catabolic process"/>
    <property type="evidence" value="ECO:0007669"/>
    <property type="project" value="UniProtKB-KW"/>
</dbReference>
<proteinExistence type="inferred from homology"/>
<evidence type="ECO:0000256" key="10">
    <source>
        <dbReference type="ARBA" id="ARBA00023235"/>
    </source>
</evidence>
<comment type="pathway">
    <text evidence="4">Amino-acid degradation; L-phenylalanine degradation; acetoacetate and fumarate from L-phenylalanine: step 5/6.</text>
</comment>
<dbReference type="InterPro" id="IPR004045">
    <property type="entry name" value="Glutathione_S-Trfase_N"/>
</dbReference>
<dbReference type="OrthoDB" id="6413868at2759"/>
<dbReference type="CDD" id="cd03042">
    <property type="entry name" value="GST_N_Zeta"/>
    <property type="match status" value="1"/>
</dbReference>
<dbReference type="SUPFAM" id="SSF52833">
    <property type="entry name" value="Thioredoxin-like"/>
    <property type="match status" value="1"/>
</dbReference>
<dbReference type="EMBL" id="OV651826">
    <property type="protein sequence ID" value="CAH1103389.1"/>
    <property type="molecule type" value="Genomic_DNA"/>
</dbReference>
<dbReference type="SUPFAM" id="SSF47616">
    <property type="entry name" value="GST C-terminal domain-like"/>
    <property type="match status" value="1"/>
</dbReference>
<dbReference type="GO" id="GO:0006749">
    <property type="term" value="P:glutathione metabolic process"/>
    <property type="evidence" value="ECO:0007669"/>
    <property type="project" value="UniProtKB-ARBA"/>
</dbReference>
<dbReference type="InterPro" id="IPR040079">
    <property type="entry name" value="Glutathione_S-Trfase"/>
</dbReference>
<dbReference type="Pfam" id="PF14497">
    <property type="entry name" value="GST_C_3"/>
    <property type="match status" value="1"/>
</dbReference>
<evidence type="ECO:0000259" key="12">
    <source>
        <dbReference type="PROSITE" id="PS50404"/>
    </source>
</evidence>
<keyword evidence="9" id="KW-0585">Phenylalanine catabolism</keyword>
<dbReference type="FunFam" id="1.20.1050.10:FF:000010">
    <property type="entry name" value="Maleylacetoacetate isomerase isoform 1"/>
    <property type="match status" value="1"/>
</dbReference>
<evidence type="ECO:0000259" key="13">
    <source>
        <dbReference type="PROSITE" id="PS50405"/>
    </source>
</evidence>
<dbReference type="InterPro" id="IPR010987">
    <property type="entry name" value="Glutathione-S-Trfase_C-like"/>
</dbReference>
<comment type="catalytic activity">
    <reaction evidence="1">
        <text>4-maleylacetoacetate = 4-fumarylacetoacetate</text>
        <dbReference type="Rhea" id="RHEA:14817"/>
        <dbReference type="ChEBI" id="CHEBI:17105"/>
        <dbReference type="ChEBI" id="CHEBI:18034"/>
        <dbReference type="EC" id="5.2.1.2"/>
    </reaction>
</comment>
<comment type="cofactor">
    <cofactor evidence="2">
        <name>glutathione</name>
        <dbReference type="ChEBI" id="CHEBI:57925"/>
    </cofactor>
</comment>
<evidence type="ECO:0008006" key="16">
    <source>
        <dbReference type="Google" id="ProtNLM"/>
    </source>
</evidence>
<dbReference type="PROSITE" id="PS50404">
    <property type="entry name" value="GST_NTER"/>
    <property type="match status" value="1"/>
</dbReference>
<keyword evidence="10" id="KW-0413">Isomerase</keyword>
<dbReference type="GO" id="GO:0005739">
    <property type="term" value="C:mitochondrion"/>
    <property type="evidence" value="ECO:0007669"/>
    <property type="project" value="TreeGrafter"/>
</dbReference>
<evidence type="ECO:0000256" key="9">
    <source>
        <dbReference type="ARBA" id="ARBA00023232"/>
    </source>
</evidence>
<dbReference type="Proteomes" id="UP001153636">
    <property type="component" value="Chromosome 14"/>
</dbReference>
<reference evidence="14" key="1">
    <citation type="submission" date="2022-01" db="EMBL/GenBank/DDBJ databases">
        <authorList>
            <person name="King R."/>
        </authorList>
    </citation>
    <scope>NUCLEOTIDE SEQUENCE</scope>
</reference>
<gene>
    <name evidence="14" type="ORF">PSYICH_LOCUS4218</name>
</gene>
<dbReference type="SFLD" id="SFLDG00358">
    <property type="entry name" value="Main_(cytGST)"/>
    <property type="match status" value="1"/>
</dbReference>
<dbReference type="GO" id="GO:0004364">
    <property type="term" value="F:glutathione transferase activity"/>
    <property type="evidence" value="ECO:0007669"/>
    <property type="project" value="UniProtKB-EC"/>
</dbReference>
<dbReference type="PROSITE" id="PS50405">
    <property type="entry name" value="GST_CTER"/>
    <property type="match status" value="1"/>
</dbReference>
<evidence type="ECO:0000313" key="14">
    <source>
        <dbReference type="EMBL" id="CAH1103389.1"/>
    </source>
</evidence>
<accession>A0A9P0CQP6</accession>
<dbReference type="AlphaFoldDB" id="A0A9P0CQP6"/>
<evidence type="ECO:0000256" key="7">
    <source>
        <dbReference type="ARBA" id="ARBA00022679"/>
    </source>
</evidence>
<comment type="similarity">
    <text evidence="5">Belongs to the GST superfamily. Zeta family.</text>
</comment>
<evidence type="ECO:0000256" key="8">
    <source>
        <dbReference type="ARBA" id="ARBA00022878"/>
    </source>
</evidence>
<dbReference type="PANTHER" id="PTHR42673:SF4">
    <property type="entry name" value="MALEYLACETOACETATE ISOMERASE"/>
    <property type="match status" value="1"/>
</dbReference>
<dbReference type="InterPro" id="IPR036282">
    <property type="entry name" value="Glutathione-S-Trfase_C_sf"/>
</dbReference>
<evidence type="ECO:0000256" key="4">
    <source>
        <dbReference type="ARBA" id="ARBA00004671"/>
    </source>
</evidence>
<evidence type="ECO:0000256" key="6">
    <source>
        <dbReference type="ARBA" id="ARBA00022490"/>
    </source>
</evidence>
<dbReference type="GO" id="GO:0006572">
    <property type="term" value="P:L-tyrosine catabolic process"/>
    <property type="evidence" value="ECO:0007669"/>
    <property type="project" value="UniProtKB-KW"/>
</dbReference>
<comment type="subcellular location">
    <subcellularLocation>
        <location evidence="3">Cytoplasm</location>
    </subcellularLocation>
</comment>
<dbReference type="InterPro" id="IPR036249">
    <property type="entry name" value="Thioredoxin-like_sf"/>
</dbReference>
<evidence type="ECO:0000256" key="11">
    <source>
        <dbReference type="ARBA" id="ARBA00047960"/>
    </source>
</evidence>
<dbReference type="InterPro" id="IPR005955">
    <property type="entry name" value="GST_Zeta"/>
</dbReference>
<dbReference type="InterPro" id="IPR034330">
    <property type="entry name" value="GST_Zeta_C"/>
</dbReference>
<dbReference type="SFLD" id="SFLDS00019">
    <property type="entry name" value="Glutathione_Transferase_(cytos"/>
    <property type="match status" value="1"/>
</dbReference>
<dbReference type="InterPro" id="IPR004046">
    <property type="entry name" value="GST_C"/>
</dbReference>
<dbReference type="InterPro" id="IPR034333">
    <property type="entry name" value="GST_Zeta_N"/>
</dbReference>
<keyword evidence="7" id="KW-0808">Transferase</keyword>
<dbReference type="Pfam" id="PF13417">
    <property type="entry name" value="GST_N_3"/>
    <property type="match status" value="1"/>
</dbReference>
<dbReference type="CDD" id="cd03191">
    <property type="entry name" value="GST_C_Zeta"/>
    <property type="match status" value="1"/>
</dbReference>